<feature type="coiled-coil region" evidence="1">
    <location>
        <begin position="24"/>
        <end position="58"/>
    </location>
</feature>
<keyword evidence="1" id="KW-0175">Coiled coil</keyword>
<evidence type="ECO:0000313" key="3">
    <source>
        <dbReference type="Proteomes" id="UP000287243"/>
    </source>
</evidence>
<dbReference type="GO" id="GO:0051301">
    <property type="term" value="P:cell division"/>
    <property type="evidence" value="ECO:0007669"/>
    <property type="project" value="UniProtKB-KW"/>
</dbReference>
<evidence type="ECO:0000313" key="2">
    <source>
        <dbReference type="EMBL" id="QAT17576.1"/>
    </source>
</evidence>
<name>A0A410P5V6_VELA1</name>
<dbReference type="Proteomes" id="UP000287243">
    <property type="component" value="Chromosome"/>
</dbReference>
<dbReference type="KEGG" id="vai:BU251_07520"/>
<sequence length="99" mass="11459">MKNLRLFIIFVILLIIFLPGFAKFQELKAKLAETEEKIRKAQRQNAILEQRIAQLQNNTAYLEMVARDKMGIVKKGETVLKIIREDEVDVVNQTNASKE</sequence>
<keyword evidence="2" id="KW-0132">Cell division</keyword>
<dbReference type="RefSeq" id="WP_164908917.1">
    <property type="nucleotide sequence ID" value="NZ_CP019384.1"/>
</dbReference>
<keyword evidence="3" id="KW-1185">Reference proteome</keyword>
<gene>
    <name evidence="2" type="ORF">BU251_07520</name>
</gene>
<accession>A0A410P5V6</accession>
<keyword evidence="2" id="KW-0131">Cell cycle</keyword>
<proteinExistence type="predicted"/>
<dbReference type="Pfam" id="PF04977">
    <property type="entry name" value="DivIC"/>
    <property type="match status" value="1"/>
</dbReference>
<dbReference type="InterPro" id="IPR007060">
    <property type="entry name" value="FtsL/DivIC"/>
</dbReference>
<organism evidence="2 3">
    <name type="scientific">Velamenicoccus archaeovorus</name>
    <dbReference type="NCBI Taxonomy" id="1930593"/>
    <lineage>
        <taxon>Bacteria</taxon>
        <taxon>Pseudomonadati</taxon>
        <taxon>Candidatus Omnitrophota</taxon>
        <taxon>Candidatus Velamenicoccus</taxon>
    </lineage>
</organism>
<evidence type="ECO:0000256" key="1">
    <source>
        <dbReference type="SAM" id="Coils"/>
    </source>
</evidence>
<dbReference type="AlphaFoldDB" id="A0A410P5V6"/>
<dbReference type="EMBL" id="CP019384">
    <property type="protein sequence ID" value="QAT17576.1"/>
    <property type="molecule type" value="Genomic_DNA"/>
</dbReference>
<protein>
    <submittedName>
        <fullName evidence="2">Cell division protein FtsB</fullName>
    </submittedName>
</protein>
<reference evidence="2 3" key="1">
    <citation type="submission" date="2017-01" db="EMBL/GenBank/DDBJ databases">
        <title>First insights into the biology of 'candidatus Vampirococcus archaeovorus'.</title>
        <authorList>
            <person name="Kizina J."/>
            <person name="Jordan S."/>
            <person name="Stueber K."/>
            <person name="Reinhardt R."/>
            <person name="Harder J."/>
        </authorList>
    </citation>
    <scope>NUCLEOTIDE SEQUENCE [LARGE SCALE GENOMIC DNA]</scope>
    <source>
        <strain evidence="2 3">LiM</strain>
    </source>
</reference>